<dbReference type="RefSeq" id="WP_073017258.1">
    <property type="nucleotide sequence ID" value="NZ_FQXU01000004.1"/>
</dbReference>
<protein>
    <submittedName>
        <fullName evidence="1">Uncharacterized protein</fullName>
    </submittedName>
</protein>
<dbReference type="EMBL" id="FQXU01000004">
    <property type="protein sequence ID" value="SHH83316.1"/>
    <property type="molecule type" value="Genomic_DNA"/>
</dbReference>
<proteinExistence type="predicted"/>
<dbReference type="AlphaFoldDB" id="A0A1M5W758"/>
<gene>
    <name evidence="1" type="ORF">SAMN02745941_00957</name>
</gene>
<evidence type="ECO:0000313" key="2">
    <source>
        <dbReference type="Proteomes" id="UP000184241"/>
    </source>
</evidence>
<organism evidence="1 2">
    <name type="scientific">Clostridium intestinale DSM 6191</name>
    <dbReference type="NCBI Taxonomy" id="1121320"/>
    <lineage>
        <taxon>Bacteria</taxon>
        <taxon>Bacillati</taxon>
        <taxon>Bacillota</taxon>
        <taxon>Clostridia</taxon>
        <taxon>Eubacteriales</taxon>
        <taxon>Clostridiaceae</taxon>
        <taxon>Clostridium</taxon>
    </lineage>
</organism>
<accession>A0A1M5W758</accession>
<dbReference type="Proteomes" id="UP000184241">
    <property type="component" value="Unassembled WGS sequence"/>
</dbReference>
<reference evidence="1 2" key="1">
    <citation type="submission" date="2016-11" db="EMBL/GenBank/DDBJ databases">
        <authorList>
            <person name="Jaros S."/>
            <person name="Januszkiewicz K."/>
            <person name="Wedrychowicz H."/>
        </authorList>
    </citation>
    <scope>NUCLEOTIDE SEQUENCE [LARGE SCALE GENOMIC DNA]</scope>
    <source>
        <strain evidence="1 2">DSM 6191</strain>
    </source>
</reference>
<evidence type="ECO:0000313" key="1">
    <source>
        <dbReference type="EMBL" id="SHH83316.1"/>
    </source>
</evidence>
<name>A0A1M5W758_9CLOT</name>
<sequence length="69" mass="7717">MTPILSERFASLVSDENVTLDVNRTILKEGSVDISGEIIFKAKGLSKEAIVDLQPFIEKVKITEERIIK</sequence>